<dbReference type="OrthoDB" id="1600564at2759"/>
<sequence length="379" mass="42895">MLGSKSLLSLALCAILATRTLSASLSQHGTDLKPLFNWDSITYVHAFGDSYSFVQGTQGQANFRRAFKATTAFHLALALIVKIQQLHWECPRFCVYPTTGFAERNYTKKYKLGRIELGCFRGQPAKCGKQLWNFAFAGADIDGTLLPLHHNFTIPLVDQVKQWLTYAADIIPHPAEETLTTWWIGINDTGDTVTNATISDFNAFWNVEMASYFSAVVRQTLFSQAATNRGLRTHLFINVPPEERSPGSINSPTKSALLKEHITEFNTVLAAHISAFESANPDTRVMTFDAHSWFNSVLDNPRSFGFTNTTGYVAIFIHFPLVEDPYQSRVPQHHSARLPFLYIRLWLTTEANSSYRSRYQILYLSPTHRILLVQHWTSH</sequence>
<evidence type="ECO:0000256" key="1">
    <source>
        <dbReference type="SAM" id="SignalP"/>
    </source>
</evidence>
<keyword evidence="1" id="KW-0732">Signal</keyword>
<feature type="chain" id="PRO_5034046893" description="Carbohydrate esterase family 16 protein" evidence="1">
    <location>
        <begin position="23"/>
        <end position="379"/>
    </location>
</feature>
<evidence type="ECO:0000313" key="2">
    <source>
        <dbReference type="EMBL" id="KAF5315101.1"/>
    </source>
</evidence>
<organism evidence="2 3">
    <name type="scientific">Psilocybe cf. subviscida</name>
    <dbReference type="NCBI Taxonomy" id="2480587"/>
    <lineage>
        <taxon>Eukaryota</taxon>
        <taxon>Fungi</taxon>
        <taxon>Dikarya</taxon>
        <taxon>Basidiomycota</taxon>
        <taxon>Agaricomycotina</taxon>
        <taxon>Agaricomycetes</taxon>
        <taxon>Agaricomycetidae</taxon>
        <taxon>Agaricales</taxon>
        <taxon>Agaricineae</taxon>
        <taxon>Strophariaceae</taxon>
        <taxon>Psilocybe</taxon>
    </lineage>
</organism>
<keyword evidence="3" id="KW-1185">Reference proteome</keyword>
<reference evidence="2 3" key="1">
    <citation type="journal article" date="2020" name="ISME J.">
        <title>Uncovering the hidden diversity of litter-decomposition mechanisms in mushroom-forming fungi.</title>
        <authorList>
            <person name="Floudas D."/>
            <person name="Bentzer J."/>
            <person name="Ahren D."/>
            <person name="Johansson T."/>
            <person name="Persson P."/>
            <person name="Tunlid A."/>
        </authorList>
    </citation>
    <scope>NUCLEOTIDE SEQUENCE [LARGE SCALE GENOMIC DNA]</scope>
    <source>
        <strain evidence="2 3">CBS 101986</strain>
    </source>
</reference>
<gene>
    <name evidence="2" type="ORF">D9619_007371</name>
</gene>
<feature type="signal peptide" evidence="1">
    <location>
        <begin position="1"/>
        <end position="22"/>
    </location>
</feature>
<dbReference type="Gene3D" id="3.40.50.1110">
    <property type="entry name" value="SGNH hydrolase"/>
    <property type="match status" value="1"/>
</dbReference>
<accession>A0A8H5EWN6</accession>
<dbReference type="EMBL" id="JAACJJ010000043">
    <property type="protein sequence ID" value="KAF5315101.1"/>
    <property type="molecule type" value="Genomic_DNA"/>
</dbReference>
<protein>
    <recommendedName>
        <fullName evidence="4">Carbohydrate esterase family 16 protein</fullName>
    </recommendedName>
</protein>
<proteinExistence type="predicted"/>
<evidence type="ECO:0000313" key="3">
    <source>
        <dbReference type="Proteomes" id="UP000567179"/>
    </source>
</evidence>
<evidence type="ECO:0008006" key="4">
    <source>
        <dbReference type="Google" id="ProtNLM"/>
    </source>
</evidence>
<dbReference type="AlphaFoldDB" id="A0A8H5EWN6"/>
<dbReference type="InterPro" id="IPR036514">
    <property type="entry name" value="SGNH_hydro_sf"/>
</dbReference>
<dbReference type="Proteomes" id="UP000567179">
    <property type="component" value="Unassembled WGS sequence"/>
</dbReference>
<name>A0A8H5EWN6_9AGAR</name>
<comment type="caution">
    <text evidence="2">The sequence shown here is derived from an EMBL/GenBank/DDBJ whole genome shotgun (WGS) entry which is preliminary data.</text>
</comment>